<dbReference type="GO" id="GO:0061630">
    <property type="term" value="F:ubiquitin protein ligase activity"/>
    <property type="evidence" value="ECO:0007669"/>
    <property type="project" value="TreeGrafter"/>
</dbReference>
<evidence type="ECO:0008006" key="5">
    <source>
        <dbReference type="Google" id="ProtNLM"/>
    </source>
</evidence>
<dbReference type="GO" id="GO:0006511">
    <property type="term" value="P:ubiquitin-dependent protein catabolic process"/>
    <property type="evidence" value="ECO:0007669"/>
    <property type="project" value="TreeGrafter"/>
</dbReference>
<dbReference type="EMBL" id="CP144106">
    <property type="protein sequence ID" value="WWC91570.1"/>
    <property type="molecule type" value="Genomic_DNA"/>
</dbReference>
<dbReference type="InterPro" id="IPR009091">
    <property type="entry name" value="RCC1/BLIP-II"/>
</dbReference>
<evidence type="ECO:0000313" key="3">
    <source>
        <dbReference type="EMBL" id="WWC91570.1"/>
    </source>
</evidence>
<dbReference type="PROSITE" id="PS50012">
    <property type="entry name" value="RCC1_3"/>
    <property type="match status" value="1"/>
</dbReference>
<proteinExistence type="predicted"/>
<dbReference type="AlphaFoldDB" id="A0AAX4K1R3"/>
<dbReference type="PANTHER" id="PTHR45622">
    <property type="entry name" value="UBIQUITIN-PROTEIN LIGASE E3A-RELATED"/>
    <property type="match status" value="1"/>
</dbReference>
<protein>
    <recommendedName>
        <fullName evidence="5">Secretion-regulating guanine nucleotide exchange factor</fullName>
    </recommendedName>
</protein>
<keyword evidence="4" id="KW-1185">Reference proteome</keyword>
<accession>A0AAX4K1R3</accession>
<dbReference type="GO" id="GO:0016567">
    <property type="term" value="P:protein ubiquitination"/>
    <property type="evidence" value="ECO:0007669"/>
    <property type="project" value="TreeGrafter"/>
</dbReference>
<feature type="repeat" description="RCC1" evidence="2">
    <location>
        <begin position="242"/>
        <end position="320"/>
    </location>
</feature>
<organism evidence="3 4">
    <name type="scientific">Kwoniella dendrophila CBS 6074</name>
    <dbReference type="NCBI Taxonomy" id="1295534"/>
    <lineage>
        <taxon>Eukaryota</taxon>
        <taxon>Fungi</taxon>
        <taxon>Dikarya</taxon>
        <taxon>Basidiomycota</taxon>
        <taxon>Agaricomycotina</taxon>
        <taxon>Tremellomycetes</taxon>
        <taxon>Tremellales</taxon>
        <taxon>Cryptococcaceae</taxon>
        <taxon>Kwoniella</taxon>
    </lineage>
</organism>
<dbReference type="GeneID" id="91097185"/>
<dbReference type="InterPro" id="IPR000408">
    <property type="entry name" value="Reg_chr_condens"/>
</dbReference>
<keyword evidence="1" id="KW-0677">Repeat</keyword>
<dbReference type="RefSeq" id="XP_066078332.1">
    <property type="nucleotide sequence ID" value="XM_066222235.1"/>
</dbReference>
<dbReference type="GO" id="GO:0005737">
    <property type="term" value="C:cytoplasm"/>
    <property type="evidence" value="ECO:0007669"/>
    <property type="project" value="TreeGrafter"/>
</dbReference>
<dbReference type="Pfam" id="PF13540">
    <property type="entry name" value="RCC1_2"/>
    <property type="match status" value="1"/>
</dbReference>
<reference evidence="3 4" key="1">
    <citation type="submission" date="2024-01" db="EMBL/GenBank/DDBJ databases">
        <title>Comparative genomics of Cryptococcus and Kwoniella reveals pathogenesis evolution and contrasting modes of karyotype evolution via chromosome fusion or intercentromeric recombination.</title>
        <authorList>
            <person name="Coelho M.A."/>
            <person name="David-Palma M."/>
            <person name="Shea T."/>
            <person name="Bowers K."/>
            <person name="McGinley-Smith S."/>
            <person name="Mohammad A.W."/>
            <person name="Gnirke A."/>
            <person name="Yurkov A.M."/>
            <person name="Nowrousian M."/>
            <person name="Sun S."/>
            <person name="Cuomo C.A."/>
            <person name="Heitman J."/>
        </authorList>
    </citation>
    <scope>NUCLEOTIDE SEQUENCE [LARGE SCALE GENOMIC DNA]</scope>
    <source>
        <strain evidence="3 4">CBS 6074</strain>
    </source>
</reference>
<dbReference type="SUPFAM" id="SSF50985">
    <property type="entry name" value="RCC1/BLIP-II"/>
    <property type="match status" value="1"/>
</dbReference>
<dbReference type="Gene3D" id="2.130.10.30">
    <property type="entry name" value="Regulator of chromosome condensation 1/beta-lactamase-inhibitor protein II"/>
    <property type="match status" value="2"/>
</dbReference>
<evidence type="ECO:0000256" key="1">
    <source>
        <dbReference type="ARBA" id="ARBA00022737"/>
    </source>
</evidence>
<dbReference type="InterPro" id="IPR051709">
    <property type="entry name" value="Ub-ligase/GTPase-reg"/>
</dbReference>
<sequence>MAPSILACGSNAASHLAINHPDDVSVLTSTVYHPSLPPISNSSQIVDLILTSAHSLLLISPETSPDETRPRNILLGAGTNKFGQLGPRCALWDDIKPESRWKPLNLLNSAGIEGNWEPVQIASTWTTSFVVYQRFIASKPVNESTESGSSSTISNNDLNKLLQENDNVGQIVISCGSNDFGELGSSSKSPLILDAPAEIPISQASQKPTIVDLGLKADERVQLIKGGQRHVIAVINDKKNQQKVIGWGASRKGELDPSSTLSHNLSVGSSISTSKGKGKGKAVSRLAISSPTVINLPIQHGDRIIDISLGASHTLALLSNGTVLAWGSNLKGQISGIHELKDIKSIAATWGGSYFLTKSDQVYSQGSNSHSQLLRGGIEVNSEIGQIDLPKGWKPKDIFAGSEHLLVHMIKDNGESQEEEEEGLWTGGWNEHGNLGLGDQADRSNLQKVDFRGKINGLWGGCASTWVWTD</sequence>
<evidence type="ECO:0000313" key="4">
    <source>
        <dbReference type="Proteomes" id="UP001355207"/>
    </source>
</evidence>
<gene>
    <name evidence="3" type="ORF">L201_006516</name>
</gene>
<dbReference type="PANTHER" id="PTHR45622:SF70">
    <property type="entry name" value="SECRETION-REGULATING GUANINE NUCLEOTIDE EXCHANGE FACTOR"/>
    <property type="match status" value="1"/>
</dbReference>
<evidence type="ECO:0000256" key="2">
    <source>
        <dbReference type="PROSITE-ProRule" id="PRU00235"/>
    </source>
</evidence>
<dbReference type="Proteomes" id="UP001355207">
    <property type="component" value="Chromosome 9"/>
</dbReference>
<name>A0AAX4K1R3_9TREE</name>